<accession>A0ABW9XCS4</accession>
<proteinExistence type="inferred from homology"/>
<dbReference type="EMBL" id="JAAAPO010000002">
    <property type="protein sequence ID" value="NBC36318.1"/>
    <property type="molecule type" value="Genomic_DNA"/>
</dbReference>
<keyword evidence="6 8" id="KW-1133">Transmembrane helix</keyword>
<evidence type="ECO:0000256" key="3">
    <source>
        <dbReference type="ARBA" id="ARBA00022475"/>
    </source>
</evidence>
<feature type="transmembrane region" description="Helical" evidence="8">
    <location>
        <begin position="24"/>
        <end position="46"/>
    </location>
</feature>
<reference evidence="10" key="1">
    <citation type="submission" date="2020-01" db="EMBL/GenBank/DDBJ databases">
        <title>Sphingomonas sp. strain CSW-10.</title>
        <authorList>
            <person name="Chen W.-M."/>
        </authorList>
    </citation>
    <scope>NUCLEOTIDE SEQUENCE [LARGE SCALE GENOMIC DNA]</scope>
    <source>
        <strain evidence="10">FSY-8</strain>
    </source>
</reference>
<keyword evidence="5" id="KW-0133">Cell shape</keyword>
<evidence type="ECO:0000256" key="5">
    <source>
        <dbReference type="ARBA" id="ARBA00022960"/>
    </source>
</evidence>
<keyword evidence="10" id="KW-1185">Reference proteome</keyword>
<evidence type="ECO:0000313" key="10">
    <source>
        <dbReference type="Proteomes" id="UP000753724"/>
    </source>
</evidence>
<evidence type="ECO:0000256" key="4">
    <source>
        <dbReference type="ARBA" id="ARBA00022692"/>
    </source>
</evidence>
<dbReference type="Proteomes" id="UP000753724">
    <property type="component" value="Unassembled WGS sequence"/>
</dbReference>
<dbReference type="InterPro" id="IPR007227">
    <property type="entry name" value="Cell_shape_determining_MreD"/>
</dbReference>
<dbReference type="RefSeq" id="WP_161717540.1">
    <property type="nucleotide sequence ID" value="NZ_JAAAPO010000002.1"/>
</dbReference>
<comment type="similarity">
    <text evidence="2">Belongs to the MreD family.</text>
</comment>
<organism evidence="9 10">
    <name type="scientific">Novosphingobium ovatum</name>
    <dbReference type="NCBI Taxonomy" id="1908523"/>
    <lineage>
        <taxon>Bacteria</taxon>
        <taxon>Pseudomonadati</taxon>
        <taxon>Pseudomonadota</taxon>
        <taxon>Alphaproteobacteria</taxon>
        <taxon>Sphingomonadales</taxon>
        <taxon>Sphingomonadaceae</taxon>
        <taxon>Novosphingobium</taxon>
    </lineage>
</organism>
<name>A0ABW9XCS4_9SPHN</name>
<comment type="subcellular location">
    <subcellularLocation>
        <location evidence="1">Cell membrane</location>
        <topology evidence="1">Multi-pass membrane protein</topology>
    </subcellularLocation>
</comment>
<evidence type="ECO:0000256" key="7">
    <source>
        <dbReference type="ARBA" id="ARBA00023136"/>
    </source>
</evidence>
<evidence type="ECO:0000256" key="6">
    <source>
        <dbReference type="ARBA" id="ARBA00022989"/>
    </source>
</evidence>
<feature type="transmembrane region" description="Helical" evidence="8">
    <location>
        <begin position="117"/>
        <end position="138"/>
    </location>
</feature>
<protein>
    <submittedName>
        <fullName evidence="9">Rod shape-determining protein MreD</fullName>
    </submittedName>
</protein>
<evidence type="ECO:0000256" key="8">
    <source>
        <dbReference type="SAM" id="Phobius"/>
    </source>
</evidence>
<keyword evidence="4 8" id="KW-0812">Transmembrane</keyword>
<sequence length="184" mass="20235">MSQRLSRRLAQPIARTISRAPSPVVAYVAPWLAVMLGSVLPSLPYVGVTPMFPPLGFLVLLSWRQLRPGLMPVWAGFPLGLFDDLFSGQPFGSAILLWSATMLALDIIEARFPWRNFLVDWMVASCMIVACILLQVLIANHAGGATPVVLVVPQILLSVAVYPMVGRAVGRLDSWRLIRYRVIG</sequence>
<feature type="transmembrane region" description="Helical" evidence="8">
    <location>
        <begin position="144"/>
        <end position="165"/>
    </location>
</feature>
<keyword evidence="7 8" id="KW-0472">Membrane</keyword>
<feature type="transmembrane region" description="Helical" evidence="8">
    <location>
        <begin position="86"/>
        <end position="105"/>
    </location>
</feature>
<keyword evidence="3" id="KW-1003">Cell membrane</keyword>
<comment type="caution">
    <text evidence="9">The sequence shown here is derived from an EMBL/GenBank/DDBJ whole genome shotgun (WGS) entry which is preliminary data.</text>
</comment>
<evidence type="ECO:0000256" key="1">
    <source>
        <dbReference type="ARBA" id="ARBA00004651"/>
    </source>
</evidence>
<dbReference type="Pfam" id="PF04093">
    <property type="entry name" value="MreD"/>
    <property type="match status" value="1"/>
</dbReference>
<evidence type="ECO:0000313" key="9">
    <source>
        <dbReference type="EMBL" id="NBC36318.1"/>
    </source>
</evidence>
<evidence type="ECO:0000256" key="2">
    <source>
        <dbReference type="ARBA" id="ARBA00007776"/>
    </source>
</evidence>
<gene>
    <name evidence="9" type="ORF">GTZ99_07065</name>
</gene>